<evidence type="ECO:0000313" key="2">
    <source>
        <dbReference type="Proteomes" id="UP000076489"/>
    </source>
</evidence>
<gene>
    <name evidence="1" type="ORF">A1D17_03750</name>
</gene>
<protein>
    <submittedName>
        <fullName evidence="1">Uncharacterized protein</fullName>
    </submittedName>
</protein>
<reference evidence="2" key="1">
    <citation type="submission" date="2016-03" db="EMBL/GenBank/DDBJ databases">
        <authorList>
            <person name="Ray J."/>
            <person name="Price M."/>
            <person name="Deutschbauer A."/>
        </authorList>
    </citation>
    <scope>NUCLEOTIDE SEQUENCE [LARGE SCALE GENOMIC DNA]</scope>
    <source>
        <strain evidence="2">FW300-N1B4</strain>
    </source>
</reference>
<sequence>MQGFKDITEIYDWSYEPDREGLRLCSACGPSYESSGAPSGFGQWHGKFERVFLPLGMFQKSQGGSLAHIETGDENYRAHAVSAPTHTTCE</sequence>
<organism evidence="1 2">
    <name type="scientific">Pseudomonas fluorescens</name>
    <dbReference type="NCBI Taxonomy" id="294"/>
    <lineage>
        <taxon>Bacteria</taxon>
        <taxon>Pseudomonadati</taxon>
        <taxon>Pseudomonadota</taxon>
        <taxon>Gammaproteobacteria</taxon>
        <taxon>Pseudomonadales</taxon>
        <taxon>Pseudomonadaceae</taxon>
        <taxon>Pseudomonas</taxon>
    </lineage>
</organism>
<reference evidence="1 2" key="2">
    <citation type="journal article" date="2018" name="Nature">
        <title>Mutant phenotypes for thousands of bacterial genes of unknown function.</title>
        <authorList>
            <person name="Price M.N."/>
            <person name="Wetmore K.M."/>
            <person name="Waters R.J."/>
            <person name="Callaghan M."/>
            <person name="Ray J."/>
            <person name="Liu H."/>
            <person name="Kuehl J.V."/>
            <person name="Melnyk R.A."/>
            <person name="Lamson J.S."/>
            <person name="Suh Y."/>
            <person name="Carlson H.K."/>
            <person name="Esquivel Z."/>
            <person name="Sadeeshkumar H."/>
            <person name="Chakraborty R."/>
            <person name="Zane G.M."/>
            <person name="Rubin B.E."/>
            <person name="Wall J.D."/>
            <person name="Visel A."/>
            <person name="Bristow J."/>
            <person name="Blow M.J."/>
            <person name="Arkin A.P."/>
            <person name="Deutschbauer A.M."/>
        </authorList>
    </citation>
    <scope>NUCLEOTIDE SEQUENCE [LARGE SCALE GENOMIC DNA]</scope>
    <source>
        <strain evidence="1 2">FW300-N1B4</strain>
    </source>
</reference>
<comment type="caution">
    <text evidence="1">The sequence shown here is derived from an EMBL/GenBank/DDBJ whole genome shotgun (WGS) entry which is preliminary data.</text>
</comment>
<accession>A0A166QU09</accession>
<dbReference type="EMBL" id="LUKJ01000002">
    <property type="protein sequence ID" value="KZN20856.1"/>
    <property type="molecule type" value="Genomic_DNA"/>
</dbReference>
<dbReference type="Proteomes" id="UP000076489">
    <property type="component" value="Unassembled WGS sequence"/>
</dbReference>
<dbReference type="AlphaFoldDB" id="A0A166QU09"/>
<proteinExistence type="predicted"/>
<name>A0A166QU09_PSEFL</name>
<evidence type="ECO:0000313" key="1">
    <source>
        <dbReference type="EMBL" id="KZN20856.1"/>
    </source>
</evidence>